<dbReference type="Gene3D" id="3.90.79.10">
    <property type="entry name" value="Nucleoside Triphosphate Pyrophosphohydrolase"/>
    <property type="match status" value="1"/>
</dbReference>
<accession>A0A8I1DEN0</accession>
<evidence type="ECO:0000256" key="1">
    <source>
        <dbReference type="ARBA" id="ARBA00005582"/>
    </source>
</evidence>
<dbReference type="SUPFAM" id="SSF55811">
    <property type="entry name" value="Nudix"/>
    <property type="match status" value="1"/>
</dbReference>
<sequence>MTILHSEITRSIAAYANRFSVSGMQSLHPLMDLLHHSRDITSRATFPGHVTTSAVIMDEQKRVLHIRHKTLNAWLLPGGHCEKKDRSLIEASLREAREETGISPEQLQPVLPPNVPVDIDLHEIPENPEKGEPPHWHADFRFAFRLQSSAKVIIQEEEVTGHAWLTLKQMPMRRLADRLCDIAGIPD</sequence>
<dbReference type="InterPro" id="IPR000086">
    <property type="entry name" value="NUDIX_hydrolase_dom"/>
</dbReference>
<name>A0A8I1DEN0_THEIN</name>
<evidence type="ECO:0000313" key="3">
    <source>
        <dbReference type="EMBL" id="MBH8595154.1"/>
    </source>
</evidence>
<feature type="domain" description="Nudix hydrolase" evidence="2">
    <location>
        <begin position="47"/>
        <end position="187"/>
    </location>
</feature>
<evidence type="ECO:0000313" key="4">
    <source>
        <dbReference type="Proteomes" id="UP000633619"/>
    </source>
</evidence>
<keyword evidence="4" id="KW-1185">Reference proteome</keyword>
<dbReference type="Proteomes" id="UP000633619">
    <property type="component" value="Unassembled WGS sequence"/>
</dbReference>
<dbReference type="PANTHER" id="PTHR43736:SF1">
    <property type="entry name" value="DIHYDRONEOPTERIN TRIPHOSPHATE DIPHOSPHATASE"/>
    <property type="match status" value="1"/>
</dbReference>
<dbReference type="InterPro" id="IPR015797">
    <property type="entry name" value="NUDIX_hydrolase-like_dom_sf"/>
</dbReference>
<evidence type="ECO:0000259" key="2">
    <source>
        <dbReference type="PROSITE" id="PS51462"/>
    </source>
</evidence>
<organism evidence="3 4">
    <name type="scientific">Thermoactinomyces intermedius</name>
    <dbReference type="NCBI Taxonomy" id="2024"/>
    <lineage>
        <taxon>Bacteria</taxon>
        <taxon>Bacillati</taxon>
        <taxon>Bacillota</taxon>
        <taxon>Bacilli</taxon>
        <taxon>Bacillales</taxon>
        <taxon>Thermoactinomycetaceae</taxon>
        <taxon>Thermoactinomyces</taxon>
    </lineage>
</organism>
<gene>
    <name evidence="3" type="ORF">I8U20_07405</name>
</gene>
<dbReference type="CDD" id="cd03674">
    <property type="entry name" value="NUDIX_Hydrolase"/>
    <property type="match status" value="1"/>
</dbReference>
<dbReference type="EMBL" id="JAECVW010000003">
    <property type="protein sequence ID" value="MBH8595154.1"/>
    <property type="molecule type" value="Genomic_DNA"/>
</dbReference>
<dbReference type="PROSITE" id="PS51462">
    <property type="entry name" value="NUDIX"/>
    <property type="match status" value="1"/>
</dbReference>
<reference evidence="3 4" key="1">
    <citation type="submission" date="2020-12" db="EMBL/GenBank/DDBJ databases">
        <title>WGS of Thermoactinomyces spp.</title>
        <authorList>
            <person name="Cheng K."/>
        </authorList>
    </citation>
    <scope>NUCLEOTIDE SEQUENCE [LARGE SCALE GENOMIC DNA]</scope>
    <source>
        <strain evidence="4">CICC 10671\DSM 43846</strain>
    </source>
</reference>
<dbReference type="AlphaFoldDB" id="A0A8I1DEN0"/>
<comment type="similarity">
    <text evidence="1">Belongs to the Nudix hydrolase family.</text>
</comment>
<dbReference type="PANTHER" id="PTHR43736">
    <property type="entry name" value="ADP-RIBOSE PYROPHOSPHATASE"/>
    <property type="match status" value="1"/>
</dbReference>
<dbReference type="RefSeq" id="WP_181731464.1">
    <property type="nucleotide sequence ID" value="NZ_JACEIR010000002.1"/>
</dbReference>
<proteinExistence type="inferred from homology"/>
<dbReference type="Pfam" id="PF00293">
    <property type="entry name" value="NUDIX"/>
    <property type="match status" value="1"/>
</dbReference>
<comment type="caution">
    <text evidence="3">The sequence shown here is derived from an EMBL/GenBank/DDBJ whole genome shotgun (WGS) entry which is preliminary data.</text>
</comment>
<protein>
    <submittedName>
        <fullName evidence="3">NUDIX domain-containing protein</fullName>
    </submittedName>
</protein>